<feature type="compositionally biased region" description="Basic and acidic residues" evidence="1">
    <location>
        <begin position="24"/>
        <end position="56"/>
    </location>
</feature>
<feature type="compositionally biased region" description="Polar residues" evidence="1">
    <location>
        <begin position="76"/>
        <end position="98"/>
    </location>
</feature>
<evidence type="ECO:0000313" key="2">
    <source>
        <dbReference type="EMBL" id="WMV33087.1"/>
    </source>
</evidence>
<evidence type="ECO:0000256" key="1">
    <source>
        <dbReference type="SAM" id="MobiDB-lite"/>
    </source>
</evidence>
<dbReference type="EMBL" id="CP133617">
    <property type="protein sequence ID" value="WMV33087.1"/>
    <property type="molecule type" value="Genomic_DNA"/>
</dbReference>
<dbReference type="AlphaFoldDB" id="A0AAF0QZ02"/>
<feature type="compositionally biased region" description="Polar residues" evidence="1">
    <location>
        <begin position="12"/>
        <end position="22"/>
    </location>
</feature>
<evidence type="ECO:0000313" key="3">
    <source>
        <dbReference type="Proteomes" id="UP001234989"/>
    </source>
</evidence>
<name>A0AAF0QZ02_SOLVR</name>
<feature type="region of interest" description="Disordered" evidence="1">
    <location>
        <begin position="231"/>
        <end position="262"/>
    </location>
</feature>
<accession>A0AAF0QZ02</accession>
<reference evidence="2" key="1">
    <citation type="submission" date="2023-08" db="EMBL/GenBank/DDBJ databases">
        <title>A de novo genome assembly of Solanum verrucosum Schlechtendal, a Mexican diploid species geographically isolated from the other diploid A-genome species in potato relatives.</title>
        <authorList>
            <person name="Hosaka K."/>
        </authorList>
    </citation>
    <scope>NUCLEOTIDE SEQUENCE</scope>
    <source>
        <tissue evidence="2">Young leaves</tissue>
    </source>
</reference>
<feature type="region of interest" description="Disordered" evidence="1">
    <location>
        <begin position="1"/>
        <end position="110"/>
    </location>
</feature>
<sequence length="262" mass="29166">MFDILNNDEVEANNTKSPSNDSEQVEKKVGKSDRKEEQEADKATKVRIGTEMHDSTMNEAIRATSGLNDNNKDSMTKQQQLGDTSRSNNIASDNGNRAHQQEKRLGTTPINKTIEVVNEEELSNGLGAVEIQQGDDIVISDQMQEDRSNDSMTIVEVPTTVQTDDSFMLMYTKSPNSTLHDILTHKIVEPDPDPEAIEGYKLIDIAIQLEVNETQIYKDADVSPRVAKAMKSVRKGKNQGNGDSAQLIRVQPKQKVCSQYSR</sequence>
<organism evidence="2 3">
    <name type="scientific">Solanum verrucosum</name>
    <dbReference type="NCBI Taxonomy" id="315347"/>
    <lineage>
        <taxon>Eukaryota</taxon>
        <taxon>Viridiplantae</taxon>
        <taxon>Streptophyta</taxon>
        <taxon>Embryophyta</taxon>
        <taxon>Tracheophyta</taxon>
        <taxon>Spermatophyta</taxon>
        <taxon>Magnoliopsida</taxon>
        <taxon>eudicotyledons</taxon>
        <taxon>Gunneridae</taxon>
        <taxon>Pentapetalae</taxon>
        <taxon>asterids</taxon>
        <taxon>lamiids</taxon>
        <taxon>Solanales</taxon>
        <taxon>Solanaceae</taxon>
        <taxon>Solanoideae</taxon>
        <taxon>Solaneae</taxon>
        <taxon>Solanum</taxon>
    </lineage>
</organism>
<proteinExistence type="predicted"/>
<protein>
    <submittedName>
        <fullName evidence="2">Uncharacterized protein</fullName>
    </submittedName>
</protein>
<keyword evidence="3" id="KW-1185">Reference proteome</keyword>
<gene>
    <name evidence="2" type="ORF">MTR67_026472</name>
</gene>
<dbReference type="Proteomes" id="UP001234989">
    <property type="component" value="Chromosome 6"/>
</dbReference>
<feature type="compositionally biased region" description="Acidic residues" evidence="1">
    <location>
        <begin position="1"/>
        <end position="11"/>
    </location>
</feature>